<dbReference type="AlphaFoldDB" id="A0A644UGL7"/>
<evidence type="ECO:0000313" key="2">
    <source>
        <dbReference type="EMBL" id="MPL78019.1"/>
    </source>
</evidence>
<dbReference type="InterPro" id="IPR035940">
    <property type="entry name" value="CAP_sf"/>
</dbReference>
<dbReference type="Pfam" id="PF00188">
    <property type="entry name" value="CAP"/>
    <property type="match status" value="1"/>
</dbReference>
<dbReference type="InterPro" id="IPR014044">
    <property type="entry name" value="CAP_dom"/>
</dbReference>
<evidence type="ECO:0000259" key="1">
    <source>
        <dbReference type="Pfam" id="PF00188"/>
    </source>
</evidence>
<comment type="caution">
    <text evidence="2">The sequence shown here is derived from an EMBL/GenBank/DDBJ whole genome shotgun (WGS) entry which is preliminary data.</text>
</comment>
<feature type="domain" description="SCP" evidence="1">
    <location>
        <begin position="46"/>
        <end position="165"/>
    </location>
</feature>
<dbReference type="Gene3D" id="3.40.33.10">
    <property type="entry name" value="CAP"/>
    <property type="match status" value="1"/>
</dbReference>
<sequence length="205" mass="22891">MKVIIRVLALLLTFQGYSQPSPGHNADIEAETPVHCLNEAEKELASAINAYRSMKKLAPVPLSVSLSLVARLHVIDLAENYTIGGKCNMHSWSSDPRWSSCCYTDDHRKASCMWDKPRELTSYTGDGYEIAFYSNYDYSSDKDFALDALEGWRSSKGHHDLIINRGKWTTANWKAMGVGVFDGYAVIWFGELPDRAGSPEGCTDK</sequence>
<accession>A0A644UGL7</accession>
<gene>
    <name evidence="2" type="ORF">SDC9_23880</name>
</gene>
<protein>
    <recommendedName>
        <fullName evidence="1">SCP domain-containing protein</fullName>
    </recommendedName>
</protein>
<name>A0A644UGL7_9ZZZZ</name>
<organism evidence="2">
    <name type="scientific">bioreactor metagenome</name>
    <dbReference type="NCBI Taxonomy" id="1076179"/>
    <lineage>
        <taxon>unclassified sequences</taxon>
        <taxon>metagenomes</taxon>
        <taxon>ecological metagenomes</taxon>
    </lineage>
</organism>
<reference evidence="2" key="1">
    <citation type="submission" date="2019-08" db="EMBL/GenBank/DDBJ databases">
        <authorList>
            <person name="Kucharzyk K."/>
            <person name="Murdoch R.W."/>
            <person name="Higgins S."/>
            <person name="Loffler F."/>
        </authorList>
    </citation>
    <scope>NUCLEOTIDE SEQUENCE</scope>
</reference>
<dbReference type="EMBL" id="VSSQ01000112">
    <property type="protein sequence ID" value="MPL78019.1"/>
    <property type="molecule type" value="Genomic_DNA"/>
</dbReference>
<proteinExistence type="predicted"/>